<sequence length="246" mass="27578">MKFEFLGTADTGGIPLHLCSCEVCEEARLNQTSNRSTSAFLELDDGSVILLDAGCDSLMDRFNTTTIRAVFLTHFHADHVLGLIRLRKSAQKIICYTPDDTEGFGDLLVHKNNIEYRIVAPFETVEIAGVKIVAVPLLHSKVTHGFVLFTCKKRVAYLTDCGGMSEESLLFLKEQHLDYLFLDAAYTPSFDSDKHLNWESAHALIERINPEYGYLIHASCHTLLGLKKRGVSLTYPYIEQGFSLEV</sequence>
<dbReference type="OrthoDB" id="9800940at2"/>
<evidence type="ECO:0000313" key="2">
    <source>
        <dbReference type="EMBL" id="ACZ12196.1"/>
    </source>
</evidence>
<organism evidence="2 3">
    <name type="scientific">Sulfurospirillum deleyianum (strain ATCC 51133 / DSM 6946 / 5175)</name>
    <dbReference type="NCBI Taxonomy" id="525898"/>
    <lineage>
        <taxon>Bacteria</taxon>
        <taxon>Pseudomonadati</taxon>
        <taxon>Campylobacterota</taxon>
        <taxon>Epsilonproteobacteria</taxon>
        <taxon>Campylobacterales</taxon>
        <taxon>Sulfurospirillaceae</taxon>
        <taxon>Sulfurospirillum</taxon>
    </lineage>
</organism>
<reference evidence="3" key="1">
    <citation type="submission" date="2009-11" db="EMBL/GenBank/DDBJ databases">
        <title>The complete genome of Sulfurospirillum deleyianum DSM 6946.</title>
        <authorList>
            <consortium name="US DOE Joint Genome Institute (JGI-PGF)"/>
            <person name="Lucas S."/>
            <person name="Copeland A."/>
            <person name="Lapidus A."/>
            <person name="Glavina del Rio T."/>
            <person name="Dalin E."/>
            <person name="Tice H."/>
            <person name="Bruce D."/>
            <person name="Goodwin L."/>
            <person name="Pitluck S."/>
            <person name="Kyrpides N."/>
            <person name="Mavromatis K."/>
            <person name="Ivanova N."/>
            <person name="Ovchinnikova G."/>
            <person name="Munk A.C."/>
            <person name="Lu M."/>
            <person name="Brettin T."/>
            <person name="Detter J.C."/>
            <person name="Han C."/>
            <person name="Tapia R."/>
            <person name="Larimer F."/>
            <person name="Land M."/>
            <person name="Hauser L."/>
            <person name="Markowitz V."/>
            <person name="Cheng J.F."/>
            <person name="Hugenholtz P."/>
            <person name="Woyke T."/>
            <person name="Wu D."/>
            <person name="Aumann P."/>
            <person name="Schneider S."/>
            <person name="Lang E."/>
            <person name="Spring S."/>
            <person name="Klenk H.P."/>
            <person name="Eisen J.A."/>
        </authorList>
    </citation>
    <scope>NUCLEOTIDE SEQUENCE [LARGE SCALE GENOMIC DNA]</scope>
    <source>
        <strain evidence="3">ATCC 51133 / DSM 6946 / 5175</strain>
    </source>
</reference>
<name>D1B276_SULD5</name>
<evidence type="ECO:0000259" key="1">
    <source>
        <dbReference type="SMART" id="SM00849"/>
    </source>
</evidence>
<feature type="domain" description="Metallo-beta-lactamase" evidence="1">
    <location>
        <begin position="35"/>
        <end position="217"/>
    </location>
</feature>
<dbReference type="EMBL" id="CP001816">
    <property type="protein sequence ID" value="ACZ12196.1"/>
    <property type="molecule type" value="Genomic_DNA"/>
</dbReference>
<dbReference type="InterPro" id="IPR001279">
    <property type="entry name" value="Metallo-B-lactamas"/>
</dbReference>
<dbReference type="HOGENOM" id="CLU_044538_3_0_7"/>
<dbReference type="eggNOG" id="COG1235">
    <property type="taxonomic scope" value="Bacteria"/>
</dbReference>
<dbReference type="InterPro" id="IPR036866">
    <property type="entry name" value="RibonucZ/Hydroxyglut_hydro"/>
</dbReference>
<dbReference type="Pfam" id="PF12706">
    <property type="entry name" value="Lactamase_B_2"/>
    <property type="match status" value="1"/>
</dbReference>
<dbReference type="AlphaFoldDB" id="D1B276"/>
<accession>D1B276</accession>
<dbReference type="PANTHER" id="PTHR42663:SF6">
    <property type="entry name" value="HYDROLASE C777.06C-RELATED"/>
    <property type="match status" value="1"/>
</dbReference>
<protein>
    <submittedName>
        <fullName evidence="2">Beta-lactamase domain protein</fullName>
    </submittedName>
</protein>
<dbReference type="SMART" id="SM00849">
    <property type="entry name" value="Lactamase_B"/>
    <property type="match status" value="1"/>
</dbReference>
<keyword evidence="3" id="KW-1185">Reference proteome</keyword>
<dbReference type="Proteomes" id="UP000002222">
    <property type="component" value="Chromosome"/>
</dbReference>
<dbReference type="STRING" id="525898.Sdel_1173"/>
<dbReference type="PANTHER" id="PTHR42663">
    <property type="entry name" value="HYDROLASE C777.06C-RELATED-RELATED"/>
    <property type="match status" value="1"/>
</dbReference>
<dbReference type="KEGG" id="sdl:Sdel_1173"/>
<reference evidence="2 3" key="2">
    <citation type="journal article" date="2010" name="Stand. Genomic Sci.">
        <title>Complete genome sequence of Sulfurospirillum deleyianum type strain (5175).</title>
        <authorList>
            <person name="Sikorski J."/>
            <person name="Lapidus A."/>
            <person name="Copeland A."/>
            <person name="Glavina Del Rio T."/>
            <person name="Nolan M."/>
            <person name="Lucas S."/>
            <person name="Chen F."/>
            <person name="Tice H."/>
            <person name="Cheng J.F."/>
            <person name="Saunders E."/>
            <person name="Bruce D."/>
            <person name="Goodwin L."/>
            <person name="Pitluck S."/>
            <person name="Ovchinnikova G."/>
            <person name="Pati A."/>
            <person name="Ivanova N."/>
            <person name="Mavromatis K."/>
            <person name="Chen A."/>
            <person name="Palaniappan K."/>
            <person name="Chain P."/>
            <person name="Land M."/>
            <person name="Hauser L."/>
            <person name="Chang Y.J."/>
            <person name="Jeffries C.D."/>
            <person name="Brettin T."/>
            <person name="Detter J.C."/>
            <person name="Han C."/>
            <person name="Rohde M."/>
            <person name="Lang E."/>
            <person name="Spring S."/>
            <person name="Goker M."/>
            <person name="Bristow J."/>
            <person name="Eisen J.A."/>
            <person name="Markowitz V."/>
            <person name="Hugenholtz P."/>
            <person name="Kyrpides N.C."/>
            <person name="Klenk H.P."/>
        </authorList>
    </citation>
    <scope>NUCLEOTIDE SEQUENCE [LARGE SCALE GENOMIC DNA]</scope>
    <source>
        <strain evidence="3">ATCC 51133 / DSM 6946 / 5175</strain>
    </source>
</reference>
<proteinExistence type="predicted"/>
<dbReference type="Gene3D" id="3.60.15.10">
    <property type="entry name" value="Ribonuclease Z/Hydroxyacylglutathione hydrolase-like"/>
    <property type="match status" value="1"/>
</dbReference>
<gene>
    <name evidence="2" type="ordered locus">Sdel_1173</name>
</gene>
<evidence type="ECO:0000313" key="3">
    <source>
        <dbReference type="Proteomes" id="UP000002222"/>
    </source>
</evidence>
<dbReference type="SUPFAM" id="SSF56281">
    <property type="entry name" value="Metallo-hydrolase/oxidoreductase"/>
    <property type="match status" value="1"/>
</dbReference>
<dbReference type="RefSeq" id="WP_012856953.1">
    <property type="nucleotide sequence ID" value="NC_013512.1"/>
</dbReference>